<feature type="domain" description="LolA-like" evidence="2">
    <location>
        <begin position="53"/>
        <end position="239"/>
    </location>
</feature>
<comment type="caution">
    <text evidence="4">The sequence shown here is derived from an EMBL/GenBank/DDBJ whole genome shotgun (WGS) entry which is preliminary data.</text>
</comment>
<dbReference type="PANTHER" id="PTHR36902:SF1">
    <property type="entry name" value="ENRICHED IN SURFACE-LABELED PROTEOME PROTEIN 9"/>
    <property type="match status" value="1"/>
</dbReference>
<dbReference type="AlphaFoldDB" id="A0A2T7NW00"/>
<dbReference type="Pfam" id="PF25898">
    <property type="entry name" value="LolA_2nd_metazoa"/>
    <property type="match status" value="2"/>
</dbReference>
<evidence type="ECO:0000259" key="3">
    <source>
        <dbReference type="Pfam" id="PF25899"/>
    </source>
</evidence>
<accession>A0A2T7NW00</accession>
<reference evidence="4 5" key="1">
    <citation type="submission" date="2018-04" db="EMBL/GenBank/DDBJ databases">
        <title>The genome of golden apple snail Pomacea canaliculata provides insight into stress tolerance and invasive adaptation.</title>
        <authorList>
            <person name="Liu C."/>
            <person name="Liu B."/>
            <person name="Ren Y."/>
            <person name="Zhang Y."/>
            <person name="Wang H."/>
            <person name="Li S."/>
            <person name="Jiang F."/>
            <person name="Yin L."/>
            <person name="Zhang G."/>
            <person name="Qian W."/>
            <person name="Fan W."/>
        </authorList>
    </citation>
    <scope>NUCLEOTIDE SEQUENCE [LARGE SCALE GENOMIC DNA]</scope>
    <source>
        <strain evidence="4">SZHN2017</strain>
        <tissue evidence="4">Muscle</tissue>
    </source>
</reference>
<name>A0A2T7NW00_POMCA</name>
<keyword evidence="5" id="KW-1185">Reference proteome</keyword>
<feature type="domain" description="DUF7959" evidence="3">
    <location>
        <begin position="498"/>
        <end position="596"/>
    </location>
</feature>
<protein>
    <submittedName>
        <fullName evidence="4">Uncharacterized protein</fullName>
    </submittedName>
</protein>
<dbReference type="InterPro" id="IPR058265">
    <property type="entry name" value="DUF7959"/>
</dbReference>
<dbReference type="InterPro" id="IPR058831">
    <property type="entry name" value="LolA-like_dom_2nd"/>
</dbReference>
<dbReference type="OrthoDB" id="5983572at2759"/>
<dbReference type="EMBL" id="PZQS01000009">
    <property type="protein sequence ID" value="PVD25349.1"/>
    <property type="molecule type" value="Genomic_DNA"/>
</dbReference>
<sequence length="682" mass="74909">MQNMMPHLAGEYDDKGGDVTPDSCCIAGADGVVITNTRDGIFTAVYFATYHRPSVSPQFTVRVEAVLLEQNRTEEFVEYFDYTNNRGRLTQMRSGHVTDFYYNYGTNEMFIVQPDTYDCQVQPLSSSPLTILLGDTPQGHVFSPAGALRFGENGSREEYLGRTQVRDIAVNQWRSCLNWTEDNATMTVVWSFMDTDVWQASGSAMSIPVECHVTGTMYGHGSSTAFEHLYEFINYVEGLPPESDNVFETPSGVVCPGRRNTKPFPVMPDALSFTAESLDEEGKSVTYTTELYDSLGRVAAYKFRGATIFARSYGLNPLVIVHDFATGTEYVVDQLQGNCTISPLTTTPDVGHVAKDPVLLRINSAKEMFQMTGNYTYVGVRTIRGVPCDVWATRLVASDLLGISVNATREWAFSSTEWKTEDSVSAMFISGIPMQTTTTLDDFGARQTVVTNVYDYAASVPDVATFVNLDSCYIGMPRNRITFSISRVYKSLLESFEARFKYTVRQNIASAISLSPLRVANIQYTVQDTSLDITFDLLPVPRMHSRVDSPREELDLDNATQLLMAAVKNNKMVFELQGGCSMPVYIAVDATSMRVTPLGQPSSAASARVTSAASNLPPTSPTTATAATGNSSHEDLCAQPGHDPTYSAGECTPMRPLPPDVTASRLLPSVCPSVRPFCSVLP</sequence>
<gene>
    <name evidence="4" type="ORF">C0Q70_15849</name>
</gene>
<evidence type="ECO:0000256" key="1">
    <source>
        <dbReference type="SAM" id="MobiDB-lite"/>
    </source>
</evidence>
<evidence type="ECO:0000259" key="2">
    <source>
        <dbReference type="Pfam" id="PF25898"/>
    </source>
</evidence>
<evidence type="ECO:0000313" key="5">
    <source>
        <dbReference type="Proteomes" id="UP000245119"/>
    </source>
</evidence>
<dbReference type="Pfam" id="PF25899">
    <property type="entry name" value="DUF7959"/>
    <property type="match status" value="1"/>
</dbReference>
<feature type="domain" description="LolA-like" evidence="2">
    <location>
        <begin position="250"/>
        <end position="473"/>
    </location>
</feature>
<feature type="compositionally biased region" description="Low complexity" evidence="1">
    <location>
        <begin position="606"/>
        <end position="631"/>
    </location>
</feature>
<evidence type="ECO:0000313" key="4">
    <source>
        <dbReference type="EMBL" id="PVD25349.1"/>
    </source>
</evidence>
<proteinExistence type="predicted"/>
<dbReference type="PANTHER" id="PTHR36902">
    <property type="entry name" value="ENRICHED IN SURFACE-LABELED PROTEOME PROTEIN 9"/>
    <property type="match status" value="1"/>
</dbReference>
<dbReference type="Proteomes" id="UP000245119">
    <property type="component" value="Linkage Group LG9"/>
</dbReference>
<organism evidence="4 5">
    <name type="scientific">Pomacea canaliculata</name>
    <name type="common">Golden apple snail</name>
    <dbReference type="NCBI Taxonomy" id="400727"/>
    <lineage>
        <taxon>Eukaryota</taxon>
        <taxon>Metazoa</taxon>
        <taxon>Spiralia</taxon>
        <taxon>Lophotrochozoa</taxon>
        <taxon>Mollusca</taxon>
        <taxon>Gastropoda</taxon>
        <taxon>Caenogastropoda</taxon>
        <taxon>Architaenioglossa</taxon>
        <taxon>Ampullarioidea</taxon>
        <taxon>Ampullariidae</taxon>
        <taxon>Pomacea</taxon>
    </lineage>
</organism>
<feature type="region of interest" description="Disordered" evidence="1">
    <location>
        <begin position="606"/>
        <end position="653"/>
    </location>
</feature>